<organism evidence="7 8">
    <name type="scientific">Silvanigrella paludirubra</name>
    <dbReference type="NCBI Taxonomy" id="2499159"/>
    <lineage>
        <taxon>Bacteria</taxon>
        <taxon>Pseudomonadati</taxon>
        <taxon>Bdellovibrionota</taxon>
        <taxon>Oligoflexia</taxon>
        <taxon>Silvanigrellales</taxon>
        <taxon>Silvanigrellaceae</taxon>
        <taxon>Silvanigrella</taxon>
    </lineage>
</organism>
<dbReference type="Proteomes" id="UP000437748">
    <property type="component" value="Unassembled WGS sequence"/>
</dbReference>
<evidence type="ECO:0000256" key="5">
    <source>
        <dbReference type="ARBA" id="ARBA00023163"/>
    </source>
</evidence>
<evidence type="ECO:0000313" key="8">
    <source>
        <dbReference type="Proteomes" id="UP000437748"/>
    </source>
</evidence>
<dbReference type="GO" id="GO:0003677">
    <property type="term" value="F:DNA binding"/>
    <property type="evidence" value="ECO:0007669"/>
    <property type="project" value="UniProtKB-KW"/>
</dbReference>
<dbReference type="PANTHER" id="PTHR30204:SF94">
    <property type="entry name" value="HEAVY METAL-DEPENDENT TRANSCRIPTIONAL REGULATOR HI_0293-RELATED"/>
    <property type="match status" value="1"/>
</dbReference>
<reference evidence="7 8" key="1">
    <citation type="submission" date="2019-10" db="EMBL/GenBank/DDBJ databases">
        <title>New species of Slilvanegrellaceae.</title>
        <authorList>
            <person name="Pitt A."/>
            <person name="Hahn M.W."/>
        </authorList>
    </citation>
    <scope>NUCLEOTIDE SEQUENCE [LARGE SCALE GENOMIC DNA]</scope>
    <source>
        <strain evidence="7 8">SP-Ram-0.45-NSY-1</strain>
    </source>
</reference>
<dbReference type="RefSeq" id="WP_153421380.1">
    <property type="nucleotide sequence ID" value="NZ_WFLM01000005.1"/>
</dbReference>
<dbReference type="InterPro" id="IPR015358">
    <property type="entry name" value="Tscrpt_reg_MerR_DNA-bd"/>
</dbReference>
<dbReference type="InterPro" id="IPR000551">
    <property type="entry name" value="MerR-type_HTH_dom"/>
</dbReference>
<comment type="subcellular location">
    <subcellularLocation>
        <location evidence="1">Cytoplasm</location>
    </subcellularLocation>
</comment>
<protein>
    <submittedName>
        <fullName evidence="7">Cu(I)-responsive transcriptional regulator</fullName>
    </submittedName>
</protein>
<evidence type="ECO:0000259" key="6">
    <source>
        <dbReference type="PROSITE" id="PS50937"/>
    </source>
</evidence>
<proteinExistence type="predicted"/>
<accession>A0A6N6VPK8</accession>
<evidence type="ECO:0000313" key="7">
    <source>
        <dbReference type="EMBL" id="KAB8036964.1"/>
    </source>
</evidence>
<dbReference type="AlphaFoldDB" id="A0A6N6VPK8"/>
<dbReference type="Pfam" id="PF09278">
    <property type="entry name" value="MerR-DNA-bind"/>
    <property type="match status" value="1"/>
</dbReference>
<dbReference type="OrthoDB" id="5297952at2"/>
<comment type="caution">
    <text evidence="7">The sequence shown here is derived from an EMBL/GenBank/DDBJ whole genome shotgun (WGS) entry which is preliminary data.</text>
</comment>
<dbReference type="NCBIfam" id="TIGR02044">
    <property type="entry name" value="CueR"/>
    <property type="match status" value="1"/>
</dbReference>
<evidence type="ECO:0000256" key="1">
    <source>
        <dbReference type="ARBA" id="ARBA00004496"/>
    </source>
</evidence>
<keyword evidence="4" id="KW-0238">DNA-binding</keyword>
<dbReference type="InterPro" id="IPR047057">
    <property type="entry name" value="MerR_fam"/>
</dbReference>
<dbReference type="SUPFAM" id="SSF46955">
    <property type="entry name" value="Putative DNA-binding domain"/>
    <property type="match status" value="1"/>
</dbReference>
<evidence type="ECO:0000256" key="4">
    <source>
        <dbReference type="ARBA" id="ARBA00023125"/>
    </source>
</evidence>
<keyword evidence="2" id="KW-0963">Cytoplasm</keyword>
<name>A0A6N6VPK8_9BACT</name>
<dbReference type="Pfam" id="PF00376">
    <property type="entry name" value="MerR"/>
    <property type="match status" value="1"/>
</dbReference>
<dbReference type="EMBL" id="WFLM01000005">
    <property type="protein sequence ID" value="KAB8036964.1"/>
    <property type="molecule type" value="Genomic_DNA"/>
</dbReference>
<sequence>MKNIFNNKSEKHFNIGEASKISGIHSKMIRHYETIGVLVKVKRSDSGYRLYNEIDIHNLIFIKQARELGFSLEEIKKLLNLWRNKKRSSFDVKKLAMAHIEKLNHKIAELKMMKNSLENLVDHCQGNDHPDCPILEAISIKK</sequence>
<dbReference type="GO" id="GO:0045893">
    <property type="term" value="P:positive regulation of DNA-templated transcription"/>
    <property type="evidence" value="ECO:0007669"/>
    <property type="project" value="InterPro"/>
</dbReference>
<keyword evidence="8" id="KW-1185">Reference proteome</keyword>
<dbReference type="CDD" id="cd01108">
    <property type="entry name" value="HTH_CueR"/>
    <property type="match status" value="1"/>
</dbReference>
<keyword evidence="3" id="KW-0805">Transcription regulation</keyword>
<dbReference type="Gene3D" id="1.10.1660.10">
    <property type="match status" value="1"/>
</dbReference>
<dbReference type="GO" id="GO:0005737">
    <property type="term" value="C:cytoplasm"/>
    <property type="evidence" value="ECO:0007669"/>
    <property type="project" value="UniProtKB-SubCell"/>
</dbReference>
<keyword evidence="5" id="KW-0804">Transcription</keyword>
<dbReference type="PANTHER" id="PTHR30204">
    <property type="entry name" value="REDOX-CYCLING DRUG-SENSING TRANSCRIPTIONAL ACTIVATOR SOXR"/>
    <property type="match status" value="1"/>
</dbReference>
<dbReference type="GO" id="GO:0005507">
    <property type="term" value="F:copper ion binding"/>
    <property type="evidence" value="ECO:0007669"/>
    <property type="project" value="InterPro"/>
</dbReference>
<dbReference type="PROSITE" id="PS50937">
    <property type="entry name" value="HTH_MERR_2"/>
    <property type="match status" value="1"/>
</dbReference>
<dbReference type="SMART" id="SM00422">
    <property type="entry name" value="HTH_MERR"/>
    <property type="match status" value="1"/>
</dbReference>
<dbReference type="GO" id="GO:0003700">
    <property type="term" value="F:DNA-binding transcription factor activity"/>
    <property type="evidence" value="ECO:0007669"/>
    <property type="project" value="InterPro"/>
</dbReference>
<dbReference type="PRINTS" id="PR00040">
    <property type="entry name" value="HTHMERR"/>
</dbReference>
<dbReference type="InterPro" id="IPR011789">
    <property type="entry name" value="CueR"/>
</dbReference>
<evidence type="ECO:0000256" key="3">
    <source>
        <dbReference type="ARBA" id="ARBA00023015"/>
    </source>
</evidence>
<dbReference type="InterPro" id="IPR009061">
    <property type="entry name" value="DNA-bd_dom_put_sf"/>
</dbReference>
<gene>
    <name evidence="7" type="primary">cueR</name>
    <name evidence="7" type="ORF">GCL60_14075</name>
</gene>
<feature type="domain" description="HTH merR-type" evidence="6">
    <location>
        <begin position="12"/>
        <end position="81"/>
    </location>
</feature>
<dbReference type="PROSITE" id="PS00552">
    <property type="entry name" value="HTH_MERR_1"/>
    <property type="match status" value="1"/>
</dbReference>
<evidence type="ECO:0000256" key="2">
    <source>
        <dbReference type="ARBA" id="ARBA00022490"/>
    </source>
</evidence>